<protein>
    <recommendedName>
        <fullName evidence="4">Late embryogenesis abundant protein</fullName>
    </recommendedName>
</protein>
<dbReference type="Proteomes" id="UP000320811">
    <property type="component" value="Unassembled WGS sequence"/>
</dbReference>
<keyword evidence="1" id="KW-0732">Signal</keyword>
<sequence>MKVCEGTFRMTILAIAAAIALSSCSFFKTPEARLPGKLAIKVFNITPQRPALRVTGVYYNPNNYGFTFTGGELDLRLDTFYLGHVKLDTVMNIPAHATFTVPVIVEPDFAKLGNSGINMADSVQVSFSGTMAGKVGWFSKKIDIKYQGKHFLDISF</sequence>
<gene>
    <name evidence="2" type="ORF">FHW36_10230</name>
</gene>
<organism evidence="2 3">
    <name type="scientific">Chitinophaga polysaccharea</name>
    <dbReference type="NCBI Taxonomy" id="1293035"/>
    <lineage>
        <taxon>Bacteria</taxon>
        <taxon>Pseudomonadati</taxon>
        <taxon>Bacteroidota</taxon>
        <taxon>Chitinophagia</taxon>
        <taxon>Chitinophagales</taxon>
        <taxon>Chitinophagaceae</taxon>
        <taxon>Chitinophaga</taxon>
    </lineage>
</organism>
<proteinExistence type="predicted"/>
<dbReference type="OrthoDB" id="766446at2"/>
<name>A0A561PVZ8_9BACT</name>
<reference evidence="2 3" key="1">
    <citation type="submission" date="2019-06" db="EMBL/GenBank/DDBJ databases">
        <title>Sorghum-associated microbial communities from plants grown in Nebraska, USA.</title>
        <authorList>
            <person name="Schachtman D."/>
        </authorList>
    </citation>
    <scope>NUCLEOTIDE SEQUENCE [LARGE SCALE GENOMIC DNA]</scope>
    <source>
        <strain evidence="2 3">1209</strain>
    </source>
</reference>
<comment type="caution">
    <text evidence="2">The sequence shown here is derived from an EMBL/GenBank/DDBJ whole genome shotgun (WGS) entry which is preliminary data.</text>
</comment>
<accession>A0A561PVZ8</accession>
<evidence type="ECO:0000313" key="3">
    <source>
        <dbReference type="Proteomes" id="UP000320811"/>
    </source>
</evidence>
<dbReference type="PROSITE" id="PS51257">
    <property type="entry name" value="PROKAR_LIPOPROTEIN"/>
    <property type="match status" value="1"/>
</dbReference>
<dbReference type="RefSeq" id="WP_145665504.1">
    <property type="nucleotide sequence ID" value="NZ_VIWO01000002.1"/>
</dbReference>
<evidence type="ECO:0000313" key="2">
    <source>
        <dbReference type="EMBL" id="TWF42275.1"/>
    </source>
</evidence>
<dbReference type="AlphaFoldDB" id="A0A561PVZ8"/>
<feature type="signal peptide" evidence="1">
    <location>
        <begin position="1"/>
        <end position="28"/>
    </location>
</feature>
<feature type="chain" id="PRO_5021769025" description="Late embryogenesis abundant protein" evidence="1">
    <location>
        <begin position="29"/>
        <end position="156"/>
    </location>
</feature>
<evidence type="ECO:0000256" key="1">
    <source>
        <dbReference type="SAM" id="SignalP"/>
    </source>
</evidence>
<dbReference type="Gene3D" id="2.60.40.1820">
    <property type="match status" value="1"/>
</dbReference>
<dbReference type="SUPFAM" id="SSF117070">
    <property type="entry name" value="LEA14-like"/>
    <property type="match status" value="1"/>
</dbReference>
<evidence type="ECO:0008006" key="4">
    <source>
        <dbReference type="Google" id="ProtNLM"/>
    </source>
</evidence>
<dbReference type="EMBL" id="VIWO01000002">
    <property type="protein sequence ID" value="TWF42275.1"/>
    <property type="molecule type" value="Genomic_DNA"/>
</dbReference>
<keyword evidence="3" id="KW-1185">Reference proteome</keyword>